<gene>
    <name evidence="2" type="ORF">PoB_007308700</name>
</gene>
<comment type="caution">
    <text evidence="2">The sequence shown here is derived from an EMBL/GenBank/DDBJ whole genome shotgun (WGS) entry which is preliminary data.</text>
</comment>
<evidence type="ECO:0000313" key="3">
    <source>
        <dbReference type="Proteomes" id="UP000735302"/>
    </source>
</evidence>
<feature type="region of interest" description="Disordered" evidence="1">
    <location>
        <begin position="1"/>
        <end position="29"/>
    </location>
</feature>
<reference evidence="2 3" key="1">
    <citation type="journal article" date="2021" name="Elife">
        <title>Chloroplast acquisition without the gene transfer in kleptoplastic sea slugs, Plakobranchus ocellatus.</title>
        <authorList>
            <person name="Maeda T."/>
            <person name="Takahashi S."/>
            <person name="Yoshida T."/>
            <person name="Shimamura S."/>
            <person name="Takaki Y."/>
            <person name="Nagai Y."/>
            <person name="Toyoda A."/>
            <person name="Suzuki Y."/>
            <person name="Arimoto A."/>
            <person name="Ishii H."/>
            <person name="Satoh N."/>
            <person name="Nishiyama T."/>
            <person name="Hasebe M."/>
            <person name="Maruyama T."/>
            <person name="Minagawa J."/>
            <person name="Obokata J."/>
            <person name="Shigenobu S."/>
        </authorList>
    </citation>
    <scope>NUCLEOTIDE SEQUENCE [LARGE SCALE GENOMIC DNA]</scope>
</reference>
<protein>
    <submittedName>
        <fullName evidence="2">Uncharacterized protein</fullName>
    </submittedName>
</protein>
<name>A0AAV4DR56_9GAST</name>
<dbReference type="AlphaFoldDB" id="A0AAV4DR56"/>
<keyword evidence="3" id="KW-1185">Reference proteome</keyword>
<evidence type="ECO:0000313" key="2">
    <source>
        <dbReference type="EMBL" id="GFO46582.1"/>
    </source>
</evidence>
<organism evidence="2 3">
    <name type="scientific">Plakobranchus ocellatus</name>
    <dbReference type="NCBI Taxonomy" id="259542"/>
    <lineage>
        <taxon>Eukaryota</taxon>
        <taxon>Metazoa</taxon>
        <taxon>Spiralia</taxon>
        <taxon>Lophotrochozoa</taxon>
        <taxon>Mollusca</taxon>
        <taxon>Gastropoda</taxon>
        <taxon>Heterobranchia</taxon>
        <taxon>Euthyneura</taxon>
        <taxon>Panpulmonata</taxon>
        <taxon>Sacoglossa</taxon>
        <taxon>Placobranchoidea</taxon>
        <taxon>Plakobranchidae</taxon>
        <taxon>Plakobranchus</taxon>
    </lineage>
</organism>
<evidence type="ECO:0000256" key="1">
    <source>
        <dbReference type="SAM" id="MobiDB-lite"/>
    </source>
</evidence>
<sequence>MPHAKNNLDPTPGSPMLGPQANPRPRDPTFAIMPGECSPEDRYLPNLKVILIADSALAAFPDLARVHTLPCTFTDALTGVCVRLAVVTDMETKEQT</sequence>
<accession>A0AAV4DR56</accession>
<dbReference type="EMBL" id="BLXT01008196">
    <property type="protein sequence ID" value="GFO46582.1"/>
    <property type="molecule type" value="Genomic_DNA"/>
</dbReference>
<proteinExistence type="predicted"/>
<dbReference type="Proteomes" id="UP000735302">
    <property type="component" value="Unassembled WGS sequence"/>
</dbReference>